<comment type="catalytic activity">
    <reaction evidence="1">
        <text>ATP + protein L-histidine = ADP + protein N-phospho-L-histidine.</text>
        <dbReference type="EC" id="2.7.13.3"/>
    </reaction>
</comment>
<evidence type="ECO:0000256" key="9">
    <source>
        <dbReference type="ARBA" id="ARBA00022840"/>
    </source>
</evidence>
<feature type="transmembrane region" description="Helical" evidence="12">
    <location>
        <begin position="170"/>
        <end position="188"/>
    </location>
</feature>
<dbReference type="Gene3D" id="1.10.287.130">
    <property type="match status" value="1"/>
</dbReference>
<dbReference type="EC" id="2.7.13.3" evidence="3"/>
<dbReference type="Gene3D" id="3.30.565.10">
    <property type="entry name" value="Histidine kinase-like ATPase, C-terminal domain"/>
    <property type="match status" value="1"/>
</dbReference>
<dbReference type="RefSeq" id="WP_123040601.1">
    <property type="nucleotide sequence ID" value="NZ_CP033433.1"/>
</dbReference>
<dbReference type="FunFam" id="1.10.287.130:FF:000001">
    <property type="entry name" value="Two-component sensor histidine kinase"/>
    <property type="match status" value="1"/>
</dbReference>
<keyword evidence="4" id="KW-1003">Cell membrane</keyword>
<dbReference type="SUPFAM" id="SSF47384">
    <property type="entry name" value="Homodimeric domain of signal transducing histidine kinase"/>
    <property type="match status" value="1"/>
</dbReference>
<evidence type="ECO:0000313" key="16">
    <source>
        <dbReference type="Proteomes" id="UP000269097"/>
    </source>
</evidence>
<dbReference type="SMART" id="SM00388">
    <property type="entry name" value="HisKA"/>
    <property type="match status" value="1"/>
</dbReference>
<dbReference type="EMBL" id="CP033433">
    <property type="protein sequence ID" value="AYQ72541.1"/>
    <property type="molecule type" value="Genomic_DNA"/>
</dbReference>
<organism evidence="15 16">
    <name type="scientific">Cohnella candidum</name>
    <dbReference type="NCBI Taxonomy" id="2674991"/>
    <lineage>
        <taxon>Bacteria</taxon>
        <taxon>Bacillati</taxon>
        <taxon>Bacillota</taxon>
        <taxon>Bacilli</taxon>
        <taxon>Bacillales</taxon>
        <taxon>Paenibacillaceae</taxon>
        <taxon>Cohnella</taxon>
    </lineage>
</organism>
<dbReference type="PROSITE" id="PS50885">
    <property type="entry name" value="HAMP"/>
    <property type="match status" value="1"/>
</dbReference>
<evidence type="ECO:0000256" key="12">
    <source>
        <dbReference type="SAM" id="Phobius"/>
    </source>
</evidence>
<evidence type="ECO:0000256" key="5">
    <source>
        <dbReference type="ARBA" id="ARBA00022553"/>
    </source>
</evidence>
<keyword evidence="11 12" id="KW-0472">Membrane</keyword>
<evidence type="ECO:0000256" key="7">
    <source>
        <dbReference type="ARBA" id="ARBA00022741"/>
    </source>
</evidence>
<keyword evidence="9" id="KW-0067">ATP-binding</keyword>
<dbReference type="PANTHER" id="PTHR43711:SF1">
    <property type="entry name" value="HISTIDINE KINASE 1"/>
    <property type="match status" value="1"/>
</dbReference>
<evidence type="ECO:0000256" key="2">
    <source>
        <dbReference type="ARBA" id="ARBA00004651"/>
    </source>
</evidence>
<dbReference type="Pfam" id="PF02518">
    <property type="entry name" value="HATPase_c"/>
    <property type="match status" value="1"/>
</dbReference>
<evidence type="ECO:0000256" key="3">
    <source>
        <dbReference type="ARBA" id="ARBA00012438"/>
    </source>
</evidence>
<keyword evidence="6" id="KW-0808">Transferase</keyword>
<dbReference type="SUPFAM" id="SSF158472">
    <property type="entry name" value="HAMP domain-like"/>
    <property type="match status" value="1"/>
</dbReference>
<evidence type="ECO:0000256" key="10">
    <source>
        <dbReference type="ARBA" id="ARBA00023012"/>
    </source>
</evidence>
<gene>
    <name evidence="15" type="ORF">EAV92_08155</name>
</gene>
<dbReference type="AlphaFoldDB" id="A0A3G3JXF9"/>
<comment type="subcellular location">
    <subcellularLocation>
        <location evidence="2">Cell membrane</location>
        <topology evidence="2">Multi-pass membrane protein</topology>
    </subcellularLocation>
</comment>
<dbReference type="GO" id="GO:0000155">
    <property type="term" value="F:phosphorelay sensor kinase activity"/>
    <property type="evidence" value="ECO:0007669"/>
    <property type="project" value="InterPro"/>
</dbReference>
<evidence type="ECO:0000256" key="8">
    <source>
        <dbReference type="ARBA" id="ARBA00022777"/>
    </source>
</evidence>
<evidence type="ECO:0000256" key="11">
    <source>
        <dbReference type="ARBA" id="ARBA00023136"/>
    </source>
</evidence>
<dbReference type="SMART" id="SM00304">
    <property type="entry name" value="HAMP"/>
    <property type="match status" value="1"/>
</dbReference>
<dbReference type="PRINTS" id="PR00344">
    <property type="entry name" value="BCTRLSENSOR"/>
</dbReference>
<evidence type="ECO:0000256" key="4">
    <source>
        <dbReference type="ARBA" id="ARBA00022475"/>
    </source>
</evidence>
<dbReference type="InterPro" id="IPR003594">
    <property type="entry name" value="HATPase_dom"/>
</dbReference>
<name>A0A3G3JXF9_9BACL</name>
<dbReference type="GO" id="GO:0005886">
    <property type="term" value="C:plasma membrane"/>
    <property type="evidence" value="ECO:0007669"/>
    <property type="project" value="UniProtKB-SubCell"/>
</dbReference>
<dbReference type="SMART" id="SM00387">
    <property type="entry name" value="HATPase_c"/>
    <property type="match status" value="1"/>
</dbReference>
<dbReference type="InterPro" id="IPR036890">
    <property type="entry name" value="HATPase_C_sf"/>
</dbReference>
<keyword evidence="12" id="KW-1133">Transmembrane helix</keyword>
<dbReference type="InterPro" id="IPR004358">
    <property type="entry name" value="Sig_transdc_His_kin-like_C"/>
</dbReference>
<keyword evidence="7" id="KW-0547">Nucleotide-binding</keyword>
<feature type="transmembrane region" description="Helical" evidence="12">
    <location>
        <begin position="12"/>
        <end position="32"/>
    </location>
</feature>
<proteinExistence type="predicted"/>
<feature type="domain" description="HAMP" evidence="14">
    <location>
        <begin position="193"/>
        <end position="246"/>
    </location>
</feature>
<dbReference type="CDD" id="cd00082">
    <property type="entry name" value="HisKA"/>
    <property type="match status" value="1"/>
</dbReference>
<dbReference type="Proteomes" id="UP000269097">
    <property type="component" value="Chromosome"/>
</dbReference>
<dbReference type="InterPro" id="IPR050736">
    <property type="entry name" value="Sensor_HK_Regulatory"/>
</dbReference>
<dbReference type="PANTHER" id="PTHR43711">
    <property type="entry name" value="TWO-COMPONENT HISTIDINE KINASE"/>
    <property type="match status" value="1"/>
</dbReference>
<dbReference type="InterPro" id="IPR003660">
    <property type="entry name" value="HAMP_dom"/>
</dbReference>
<dbReference type="KEGG" id="coh:EAV92_08155"/>
<protein>
    <recommendedName>
        <fullName evidence="3">histidine kinase</fullName>
        <ecNumber evidence="3">2.7.13.3</ecNumber>
    </recommendedName>
</protein>
<evidence type="ECO:0000256" key="1">
    <source>
        <dbReference type="ARBA" id="ARBA00000085"/>
    </source>
</evidence>
<evidence type="ECO:0000313" key="15">
    <source>
        <dbReference type="EMBL" id="AYQ72541.1"/>
    </source>
</evidence>
<dbReference type="InterPro" id="IPR005467">
    <property type="entry name" value="His_kinase_dom"/>
</dbReference>
<sequence>MRMNSLRSQLLIRSLLLLLAILVGVGVVQYLFMERFLYRNKADAIRRQILSVPGDVWQRFSEGMRRGREFPVFILSSSSVVYRDPDGNLTEIGPDADEDAAPKLNEELLKETLASPERERGRISYRISKNERGVEQLVVMQAVRSFGGMSGIVQVSTNTGPIKADAYRQLALYSGIAVLALMLGWLLFRPVIKRTLIPLHRVTRTLERIDAGSLGERLPSKQGQAEIDLLAASTNRMLERLEQSFRSEQEGKERMRRFVADASHELRTPLTSIHGFLEILLRGAASHPEQLEQALRSMHGESKRMGKLVQDLLLLAKLDRNPELHPDVTDLNGILREMEPHLRLLAEDRQVIFELRTLPPAKLDSDKIKQVLLNLFQNAVQHTDPARGEIRVSTEIAAGGIAWSVGDNGSGIPAGHLPRLFDRFYRVDESRARAYGGTGLGLSISKAIVEWHGGTLTARSEPGRGSRFTVLLPVEEPGV</sequence>
<keyword evidence="8 15" id="KW-0418">Kinase</keyword>
<evidence type="ECO:0000259" key="14">
    <source>
        <dbReference type="PROSITE" id="PS50885"/>
    </source>
</evidence>
<dbReference type="InterPro" id="IPR003661">
    <property type="entry name" value="HisK_dim/P_dom"/>
</dbReference>
<dbReference type="SUPFAM" id="SSF55874">
    <property type="entry name" value="ATPase domain of HSP90 chaperone/DNA topoisomerase II/histidine kinase"/>
    <property type="match status" value="1"/>
</dbReference>
<feature type="domain" description="Histidine kinase" evidence="13">
    <location>
        <begin position="261"/>
        <end position="476"/>
    </location>
</feature>
<reference evidence="15 16" key="1">
    <citation type="submission" date="2018-10" db="EMBL/GenBank/DDBJ databases">
        <title>Genome Sequence of Cohnella sp.</title>
        <authorList>
            <person name="Srinivasan S."/>
            <person name="Kim M.K."/>
        </authorList>
    </citation>
    <scope>NUCLEOTIDE SEQUENCE [LARGE SCALE GENOMIC DNA]</scope>
    <source>
        <strain evidence="15 16">18JY8-7</strain>
    </source>
</reference>
<accession>A0A3G3JXF9</accession>
<dbReference type="Gene3D" id="6.10.340.10">
    <property type="match status" value="1"/>
</dbReference>
<dbReference type="GO" id="GO:0005524">
    <property type="term" value="F:ATP binding"/>
    <property type="evidence" value="ECO:0007669"/>
    <property type="project" value="UniProtKB-KW"/>
</dbReference>
<evidence type="ECO:0000259" key="13">
    <source>
        <dbReference type="PROSITE" id="PS50109"/>
    </source>
</evidence>
<evidence type="ECO:0000256" key="6">
    <source>
        <dbReference type="ARBA" id="ARBA00022679"/>
    </source>
</evidence>
<dbReference type="PROSITE" id="PS50109">
    <property type="entry name" value="HIS_KIN"/>
    <property type="match status" value="1"/>
</dbReference>
<dbReference type="Pfam" id="PF00672">
    <property type="entry name" value="HAMP"/>
    <property type="match status" value="1"/>
</dbReference>
<dbReference type="Pfam" id="PF00512">
    <property type="entry name" value="HisKA"/>
    <property type="match status" value="1"/>
</dbReference>
<keyword evidence="5" id="KW-0597">Phosphoprotein</keyword>
<keyword evidence="16" id="KW-1185">Reference proteome</keyword>
<keyword evidence="10" id="KW-0902">Two-component regulatory system</keyword>
<dbReference type="CDD" id="cd06225">
    <property type="entry name" value="HAMP"/>
    <property type="match status" value="1"/>
</dbReference>
<dbReference type="FunFam" id="3.30.565.10:FF:000006">
    <property type="entry name" value="Sensor histidine kinase WalK"/>
    <property type="match status" value="1"/>
</dbReference>
<dbReference type="InterPro" id="IPR036097">
    <property type="entry name" value="HisK_dim/P_sf"/>
</dbReference>
<keyword evidence="12" id="KW-0812">Transmembrane</keyword>